<sequence>MLELPEAELDWVKEKLPQMMARVDAGILKVPLVAEAGVGTNWEEVH</sequence>
<comment type="caution">
    <text evidence="1">The sequence shown here is derived from an EMBL/GenBank/DDBJ whole genome shotgun (WGS) entry which is preliminary data.</text>
</comment>
<dbReference type="SUPFAM" id="SSF56672">
    <property type="entry name" value="DNA/RNA polymerases"/>
    <property type="match status" value="1"/>
</dbReference>
<evidence type="ECO:0000313" key="2">
    <source>
        <dbReference type="Proteomes" id="UP001237156"/>
    </source>
</evidence>
<dbReference type="AlphaFoldDB" id="A0AAW6RKK4"/>
<gene>
    <name evidence="1" type="ORF">QB898_05190</name>
</gene>
<dbReference type="RefSeq" id="WP_279524082.1">
    <property type="nucleotide sequence ID" value="NZ_JARVII010000008.1"/>
</dbReference>
<name>A0AAW6RKK4_9BURK</name>
<proteinExistence type="predicted"/>
<protein>
    <submittedName>
        <fullName evidence="1">Uncharacterized protein</fullName>
    </submittedName>
</protein>
<evidence type="ECO:0000313" key="1">
    <source>
        <dbReference type="EMBL" id="MDG9699121.1"/>
    </source>
</evidence>
<keyword evidence="2" id="KW-1185">Reference proteome</keyword>
<organism evidence="1 2">
    <name type="scientific">Ottowia cancrivicina</name>
    <dbReference type="NCBI Taxonomy" id="3040346"/>
    <lineage>
        <taxon>Bacteria</taxon>
        <taxon>Pseudomonadati</taxon>
        <taxon>Pseudomonadota</taxon>
        <taxon>Betaproteobacteria</taxon>
        <taxon>Burkholderiales</taxon>
        <taxon>Comamonadaceae</taxon>
        <taxon>Ottowia</taxon>
    </lineage>
</organism>
<dbReference type="EMBL" id="JARVII010000008">
    <property type="protein sequence ID" value="MDG9699121.1"/>
    <property type="molecule type" value="Genomic_DNA"/>
</dbReference>
<accession>A0AAW6RKK4</accession>
<reference evidence="1 2" key="1">
    <citation type="submission" date="2023-04" db="EMBL/GenBank/DDBJ databases">
        <title>Ottowia paracancer sp. nov., isolated from human stomach.</title>
        <authorList>
            <person name="Song Y."/>
        </authorList>
    </citation>
    <scope>NUCLEOTIDE SEQUENCE [LARGE SCALE GENOMIC DNA]</scope>
    <source>
        <strain evidence="1 2">10c7w1</strain>
    </source>
</reference>
<dbReference type="InterPro" id="IPR043502">
    <property type="entry name" value="DNA/RNA_pol_sf"/>
</dbReference>
<dbReference type="Proteomes" id="UP001237156">
    <property type="component" value="Unassembled WGS sequence"/>
</dbReference>